<dbReference type="InterPro" id="IPR011545">
    <property type="entry name" value="DEAD/DEAH_box_helicase_dom"/>
</dbReference>
<dbReference type="InterPro" id="IPR001650">
    <property type="entry name" value="Helicase_C-like"/>
</dbReference>
<keyword evidence="2" id="KW-0378">Hydrolase</keyword>
<evidence type="ECO:0000259" key="5">
    <source>
        <dbReference type="PROSITE" id="PS51192"/>
    </source>
</evidence>
<dbReference type="Pfam" id="PF00271">
    <property type="entry name" value="Helicase_C"/>
    <property type="match status" value="1"/>
</dbReference>
<dbReference type="PROSITE" id="PS00690">
    <property type="entry name" value="DEAH_ATP_HELICASE"/>
    <property type="match status" value="1"/>
</dbReference>
<dbReference type="InterPro" id="IPR027417">
    <property type="entry name" value="P-loop_NTPase"/>
</dbReference>
<name>A0ABY8HA31_9MICC</name>
<evidence type="ECO:0000256" key="1">
    <source>
        <dbReference type="ARBA" id="ARBA00022741"/>
    </source>
</evidence>
<dbReference type="Pfam" id="PF08482">
    <property type="entry name" value="HrpB_C"/>
    <property type="match status" value="1"/>
</dbReference>
<dbReference type="RefSeq" id="WP_278159043.1">
    <property type="nucleotide sequence ID" value="NZ_CP121252.1"/>
</dbReference>
<evidence type="ECO:0000256" key="4">
    <source>
        <dbReference type="ARBA" id="ARBA00022840"/>
    </source>
</evidence>
<dbReference type="EMBL" id="CP121252">
    <property type="protein sequence ID" value="WFP17493.1"/>
    <property type="molecule type" value="Genomic_DNA"/>
</dbReference>
<reference evidence="7 8" key="1">
    <citation type="submission" date="2023-04" db="EMBL/GenBank/DDBJ databases">
        <title>Funneling lignin-derived compounds into biodiesel using alkali-halophilic Citricoccus sp. P2.</title>
        <authorList>
            <person name="Luo C.-B."/>
        </authorList>
    </citation>
    <scope>NUCLEOTIDE SEQUENCE [LARGE SCALE GENOMIC DNA]</scope>
    <source>
        <strain evidence="7 8">P2</strain>
    </source>
</reference>
<keyword evidence="4" id="KW-0067">ATP-binding</keyword>
<dbReference type="PROSITE" id="PS51192">
    <property type="entry name" value="HELICASE_ATP_BIND_1"/>
    <property type="match status" value="1"/>
</dbReference>
<dbReference type="InterPro" id="IPR014001">
    <property type="entry name" value="Helicase_ATP-bd"/>
</dbReference>
<evidence type="ECO:0000313" key="8">
    <source>
        <dbReference type="Proteomes" id="UP001219037"/>
    </source>
</evidence>
<sequence>MTNTPAAHQPADSWEIPWERIVQGLPAARLVPQLTGLAGCELAEQAELTAPGTDSGAGTAGIRVVISAPPGSGKTTVVPPALAAVSAGRVVVTQPRRMAARAAARRLVSLSGAQLGREVGYTVRGDRHVSAATRVEFVTTGVLLRRLIADPEASGIGAIVLDEVHERHLDTDLTFALVEQLGQLRPDLHVVVMSATLDVGHWAELLGARVLEVATEPHPLQEIWAPWGTQAQRSLDARGVAPGFLDHVADVVVEYQHLHQFPRTPVGPDRPGDTLVFLPGAREIDRVAARLGSDPRLAPDTAVLPLLGSMPAREQDRILARSTDTASQFPRRIVLATNVAESALTVPGVRLVVDAGLDRALREDSRRGVSGLITLGASKSAMVQRGGRAAREAPGTVVRCLSEAEYAARPAHTAPEIRTAGRNELGRALLDVACWGAPRGAGLRLPDPFPTAAADRAEQRLQELGAVHDDGTPTELGARMSRLPVDPHLGRALLDGAELWDARVAAEAVATLAADTRAPGADLMARYRQLRSDPGWRHDVDRLARAAVVAEDRAPQSQGHDDARGPLDQHHLHHDALGLITALAYPQQIARRRDAEYLLASGTAARLPASSSLIGAEWIAVAELSLHGDHAVIRAAVELDPEHAELAAGPLLVDETVARFDAASDTHRRVTARRIRRLGAIELSSTPVPPQPEHARSAVVAEWRETGVLALMQRAGASVTTLRNRLGFLHRVYGAPWPEVTDAALTATVEDWLGPEIDQLAAGAAERSLDLHSALRRLLPWPEAARFDELAPLRLTVPSGSQITLDWPAPEDHPSQNNPDADTPAPPVLAVKLQECFGWRTGPTVAEGRVPVLLHLLSPAGRPLAVTSDLNSFWENAYPAVRAENRARYAKHPWPEDPWTAVATSRTNSAMRRIPPS</sequence>
<dbReference type="SMART" id="SM00847">
    <property type="entry name" value="HA2"/>
    <property type="match status" value="1"/>
</dbReference>
<dbReference type="InterPro" id="IPR010225">
    <property type="entry name" value="HrpB"/>
</dbReference>
<evidence type="ECO:0000259" key="6">
    <source>
        <dbReference type="PROSITE" id="PS51194"/>
    </source>
</evidence>
<dbReference type="NCBIfam" id="TIGR01970">
    <property type="entry name" value="DEAH_box_HrpB"/>
    <property type="match status" value="1"/>
</dbReference>
<dbReference type="Gene3D" id="3.40.50.300">
    <property type="entry name" value="P-loop containing nucleotide triphosphate hydrolases"/>
    <property type="match status" value="2"/>
</dbReference>
<gene>
    <name evidence="7" type="primary">hrpB</name>
    <name evidence="7" type="ORF">P8192_05135</name>
</gene>
<dbReference type="SMART" id="SM00490">
    <property type="entry name" value="HELICc"/>
    <property type="match status" value="1"/>
</dbReference>
<feature type="domain" description="Helicase ATP-binding" evidence="5">
    <location>
        <begin position="55"/>
        <end position="215"/>
    </location>
</feature>
<evidence type="ECO:0000313" key="7">
    <source>
        <dbReference type="EMBL" id="WFP17493.1"/>
    </source>
</evidence>
<dbReference type="GO" id="GO:0004386">
    <property type="term" value="F:helicase activity"/>
    <property type="evidence" value="ECO:0007669"/>
    <property type="project" value="UniProtKB-KW"/>
</dbReference>
<dbReference type="SUPFAM" id="SSF52540">
    <property type="entry name" value="P-loop containing nucleoside triphosphate hydrolases"/>
    <property type="match status" value="1"/>
</dbReference>
<organism evidence="7 8">
    <name type="scientific">Citricoccus muralis</name>
    <dbReference type="NCBI Taxonomy" id="169134"/>
    <lineage>
        <taxon>Bacteria</taxon>
        <taxon>Bacillati</taxon>
        <taxon>Actinomycetota</taxon>
        <taxon>Actinomycetes</taxon>
        <taxon>Micrococcales</taxon>
        <taxon>Micrococcaceae</taxon>
        <taxon>Citricoccus</taxon>
    </lineage>
</organism>
<dbReference type="InterPro" id="IPR013689">
    <property type="entry name" value="RNA_helicase_ATP-dep_HrpB_C"/>
</dbReference>
<accession>A0ABY8HA31</accession>
<keyword evidence="8" id="KW-1185">Reference proteome</keyword>
<dbReference type="PROSITE" id="PS51194">
    <property type="entry name" value="HELICASE_CTER"/>
    <property type="match status" value="1"/>
</dbReference>
<evidence type="ECO:0000256" key="3">
    <source>
        <dbReference type="ARBA" id="ARBA00022806"/>
    </source>
</evidence>
<dbReference type="InterPro" id="IPR002464">
    <property type="entry name" value="DNA/RNA_helicase_DEAH_CS"/>
</dbReference>
<keyword evidence="3 7" id="KW-0347">Helicase</keyword>
<proteinExistence type="predicted"/>
<dbReference type="PANTHER" id="PTHR43519">
    <property type="entry name" value="ATP-DEPENDENT RNA HELICASE HRPB"/>
    <property type="match status" value="1"/>
</dbReference>
<dbReference type="CDD" id="cd18791">
    <property type="entry name" value="SF2_C_RHA"/>
    <property type="match status" value="1"/>
</dbReference>
<dbReference type="InterPro" id="IPR007502">
    <property type="entry name" value="Helicase-assoc_dom"/>
</dbReference>
<keyword evidence="1" id="KW-0547">Nucleotide-binding</keyword>
<evidence type="ECO:0000256" key="2">
    <source>
        <dbReference type="ARBA" id="ARBA00022801"/>
    </source>
</evidence>
<dbReference type="Proteomes" id="UP001219037">
    <property type="component" value="Chromosome"/>
</dbReference>
<protein>
    <submittedName>
        <fullName evidence="7">ATP-dependent helicase HrpB</fullName>
    </submittedName>
</protein>
<dbReference type="Pfam" id="PF00270">
    <property type="entry name" value="DEAD"/>
    <property type="match status" value="1"/>
</dbReference>
<dbReference type="SMART" id="SM00487">
    <property type="entry name" value="DEXDc"/>
    <property type="match status" value="1"/>
</dbReference>
<feature type="domain" description="Helicase C-terminal" evidence="6">
    <location>
        <begin position="250"/>
        <end position="433"/>
    </location>
</feature>
<dbReference type="PANTHER" id="PTHR43519:SF1">
    <property type="entry name" value="ATP-DEPENDENT RNA HELICASE HRPB"/>
    <property type="match status" value="1"/>
</dbReference>
<dbReference type="Gene3D" id="1.20.120.1080">
    <property type="match status" value="1"/>
</dbReference>